<keyword evidence="4" id="KW-1185">Reference proteome</keyword>
<proteinExistence type="predicted"/>
<dbReference type="PANTHER" id="PTHR42815">
    <property type="entry name" value="FAD-BINDING, PUTATIVE (AFU_ORTHOLOGUE AFUA_6G07600)-RELATED"/>
    <property type="match status" value="1"/>
</dbReference>
<dbReference type="EMBL" id="CP029553">
    <property type="protein sequence ID" value="AWN45672.1"/>
    <property type="molecule type" value="Genomic_DNA"/>
</dbReference>
<feature type="domain" description="Pyridoxamine 5'-phosphate oxidase N-terminal" evidence="2">
    <location>
        <begin position="34"/>
        <end position="131"/>
    </location>
</feature>
<gene>
    <name evidence="3" type="ORF">DK419_04500</name>
</gene>
<name>A0A2U8WKF1_9HYPH</name>
<dbReference type="KEGG" id="mtea:DK419_04500"/>
<dbReference type="PANTHER" id="PTHR42815:SF2">
    <property type="entry name" value="FAD-BINDING, PUTATIVE (AFU_ORTHOLOGUE AFUA_6G07600)-RELATED"/>
    <property type="match status" value="1"/>
</dbReference>
<accession>A0A2U8WKF1</accession>
<sequence length="222" mass="24349">MSVFFGATHRQLQDEHGTRRLADRLEENAHAAFEPQERAFIEGVAMLFLSTVDEHGQPTVSYKGGAPGFVRVTGPSELVFPNYDGNGMFMTLGNIAASERVGLLFIDFERPHRLRVHGTARLTRDEALLALYPGADCVVQVAATQIFVNCGRYIHRSAGSAPSPHVPDERGRQPFPAWKRLDLFEGALPEADARQVEAVGGTIPLDDYPGEADPAPDLMPNR</sequence>
<dbReference type="InterPro" id="IPR011576">
    <property type="entry name" value="Pyridox_Oxase_N"/>
</dbReference>
<organism evidence="3 4">
    <name type="scientific">Methylobacterium terrae</name>
    <dbReference type="NCBI Taxonomy" id="2202827"/>
    <lineage>
        <taxon>Bacteria</taxon>
        <taxon>Pseudomonadati</taxon>
        <taxon>Pseudomonadota</taxon>
        <taxon>Alphaproteobacteria</taxon>
        <taxon>Hyphomicrobiales</taxon>
        <taxon>Methylobacteriaceae</taxon>
        <taxon>Methylobacterium</taxon>
    </lineage>
</organism>
<dbReference type="RefSeq" id="WP_109958032.1">
    <property type="nucleotide sequence ID" value="NZ_CP029553.1"/>
</dbReference>
<feature type="region of interest" description="Disordered" evidence="1">
    <location>
        <begin position="199"/>
        <end position="222"/>
    </location>
</feature>
<dbReference type="Pfam" id="PF01243">
    <property type="entry name" value="PNPOx_N"/>
    <property type="match status" value="1"/>
</dbReference>
<protein>
    <submittedName>
        <fullName evidence="3">Pyridoxamine 5'-phosphate oxidase</fullName>
    </submittedName>
</protein>
<dbReference type="AlphaFoldDB" id="A0A2U8WKF1"/>
<dbReference type="InterPro" id="IPR012349">
    <property type="entry name" value="Split_barrel_FMN-bd"/>
</dbReference>
<reference evidence="3 4" key="1">
    <citation type="submission" date="2018-05" db="EMBL/GenBank/DDBJ databases">
        <title>Complete Genome Sequence of Methylobacterium sp. 17Sr1-28.</title>
        <authorList>
            <person name="Srinivasan S."/>
        </authorList>
    </citation>
    <scope>NUCLEOTIDE SEQUENCE [LARGE SCALE GENOMIC DNA]</scope>
    <source>
        <strain evidence="3 4">17Sr1-28</strain>
    </source>
</reference>
<dbReference type="Gene3D" id="2.30.110.10">
    <property type="entry name" value="Electron Transport, Fmn-binding Protein, Chain A"/>
    <property type="match status" value="1"/>
</dbReference>
<evidence type="ECO:0000256" key="1">
    <source>
        <dbReference type="SAM" id="MobiDB-lite"/>
    </source>
</evidence>
<evidence type="ECO:0000259" key="2">
    <source>
        <dbReference type="Pfam" id="PF01243"/>
    </source>
</evidence>
<evidence type="ECO:0000313" key="3">
    <source>
        <dbReference type="EMBL" id="AWN45672.1"/>
    </source>
</evidence>
<dbReference type="SUPFAM" id="SSF50475">
    <property type="entry name" value="FMN-binding split barrel"/>
    <property type="match status" value="1"/>
</dbReference>
<dbReference type="Proteomes" id="UP000245444">
    <property type="component" value="Chromosome"/>
</dbReference>
<dbReference type="OrthoDB" id="9790331at2"/>
<evidence type="ECO:0000313" key="4">
    <source>
        <dbReference type="Proteomes" id="UP000245444"/>
    </source>
</evidence>